<dbReference type="EMBL" id="JAGSOV010000048">
    <property type="protein sequence ID" value="MCO1657936.1"/>
    <property type="molecule type" value="Genomic_DNA"/>
</dbReference>
<dbReference type="Pfam" id="PF24088">
    <property type="entry name" value="DUF7373"/>
    <property type="match status" value="1"/>
</dbReference>
<evidence type="ECO:0000313" key="3">
    <source>
        <dbReference type="EMBL" id="MCO1657936.1"/>
    </source>
</evidence>
<keyword evidence="1" id="KW-0732">Signal</keyword>
<feature type="domain" description="DUF7373" evidence="2">
    <location>
        <begin position="56"/>
        <end position="243"/>
    </location>
</feature>
<accession>A0ABT1A4S7</accession>
<evidence type="ECO:0000256" key="1">
    <source>
        <dbReference type="SAM" id="SignalP"/>
    </source>
</evidence>
<feature type="chain" id="PRO_5045562383" description="DUF7373 domain-containing protein" evidence="1">
    <location>
        <begin position="30"/>
        <end position="403"/>
    </location>
</feature>
<dbReference type="InterPro" id="IPR055797">
    <property type="entry name" value="DUF7373"/>
</dbReference>
<gene>
    <name evidence="3" type="ORF">KDL28_23010</name>
</gene>
<keyword evidence="4" id="KW-1185">Reference proteome</keyword>
<name>A0ABT1A4S7_9PSEU</name>
<organism evidence="3 4">
    <name type="scientific">Pseudonocardia humida</name>
    <dbReference type="NCBI Taxonomy" id="2800819"/>
    <lineage>
        <taxon>Bacteria</taxon>
        <taxon>Bacillati</taxon>
        <taxon>Actinomycetota</taxon>
        <taxon>Actinomycetes</taxon>
        <taxon>Pseudonocardiales</taxon>
        <taxon>Pseudonocardiaceae</taxon>
        <taxon>Pseudonocardia</taxon>
    </lineage>
</organism>
<comment type="caution">
    <text evidence="3">The sequence shown here is derived from an EMBL/GenBank/DDBJ whole genome shotgun (WGS) entry which is preliminary data.</text>
</comment>
<reference evidence="3" key="1">
    <citation type="submission" date="2021-04" db="EMBL/GenBank/DDBJ databases">
        <title>Pseudonocardia sp. nov., isolated from sandy soil of mangrove forest.</title>
        <authorList>
            <person name="Zan Z."/>
            <person name="Huang R."/>
            <person name="Liu W."/>
        </authorList>
    </citation>
    <scope>NUCLEOTIDE SEQUENCE</scope>
    <source>
        <strain evidence="3">S2-4</strain>
    </source>
</reference>
<dbReference type="RefSeq" id="WP_252441585.1">
    <property type="nucleotide sequence ID" value="NZ_JAGSOV010000048.1"/>
</dbReference>
<proteinExistence type="predicted"/>
<feature type="signal peptide" evidence="1">
    <location>
        <begin position="1"/>
        <end position="29"/>
    </location>
</feature>
<evidence type="ECO:0000313" key="4">
    <source>
        <dbReference type="Proteomes" id="UP001165283"/>
    </source>
</evidence>
<dbReference type="PROSITE" id="PS51257">
    <property type="entry name" value="PROKAR_LIPOPROTEIN"/>
    <property type="match status" value="1"/>
</dbReference>
<sequence>MTGGDGRAGHGTGRWAVALGLLAALSACAAPLEGRAAAVDAVAAPTAPGEPAPGITPPPAEGISVEAARLAAATPYVREVLPDRADTCGPAGPLTSPGRVEDLGAYPPGTVEPVLVKYGYVAGWRACAAPPDAPPEVRSVADTLEMADPAAARATAAELAATSLRSGEQQTSVLGGSRAQVLSEGDREVVEIWVPVGRTIGFVRHNGPAGTALGEATRLADAHARLLAAFTPTPQAEVADLPVDPLGLVPRMVRPPGDVLSGTGWYGLAATLHTAADPVATRALLTTHDHLGGFRIRTDDGILGYLVVLDAFPGPAQAEAVRAAYAAVEDGYPDQRRIALPAVPDATCHTVDRGTTGAPLVTQRCLVTRGGYLAPVDVYGSDRVDDTTTLGAMVRTQVDLIDG</sequence>
<protein>
    <recommendedName>
        <fullName evidence="2">DUF7373 domain-containing protein</fullName>
    </recommendedName>
</protein>
<evidence type="ECO:0000259" key="2">
    <source>
        <dbReference type="Pfam" id="PF24088"/>
    </source>
</evidence>
<dbReference type="Proteomes" id="UP001165283">
    <property type="component" value="Unassembled WGS sequence"/>
</dbReference>